<dbReference type="EMBL" id="JAHIBW010000003">
    <property type="protein sequence ID" value="KAG7312468.1"/>
    <property type="molecule type" value="Genomic_DNA"/>
</dbReference>
<keyword evidence="2" id="KW-0732">Signal</keyword>
<feature type="transmembrane region" description="Helical" evidence="1">
    <location>
        <begin position="43"/>
        <end position="67"/>
    </location>
</feature>
<feature type="chain" id="PRO_5047442258" evidence="2">
    <location>
        <begin position="27"/>
        <end position="75"/>
    </location>
</feature>
<feature type="signal peptide" evidence="2">
    <location>
        <begin position="1"/>
        <end position="26"/>
    </location>
</feature>
<evidence type="ECO:0000313" key="4">
    <source>
        <dbReference type="Proteomes" id="UP000823941"/>
    </source>
</evidence>
<keyword evidence="4" id="KW-1185">Reference proteome</keyword>
<evidence type="ECO:0000313" key="3">
    <source>
        <dbReference type="EMBL" id="KAG7312468.1"/>
    </source>
</evidence>
<dbReference type="Proteomes" id="UP000823941">
    <property type="component" value="Chromosome 3"/>
</dbReference>
<keyword evidence="1" id="KW-0472">Membrane</keyword>
<organism evidence="3 4">
    <name type="scientific">Plutella xylostella</name>
    <name type="common">Diamondback moth</name>
    <name type="synonym">Plutella maculipennis</name>
    <dbReference type="NCBI Taxonomy" id="51655"/>
    <lineage>
        <taxon>Eukaryota</taxon>
        <taxon>Metazoa</taxon>
        <taxon>Ecdysozoa</taxon>
        <taxon>Arthropoda</taxon>
        <taxon>Hexapoda</taxon>
        <taxon>Insecta</taxon>
        <taxon>Pterygota</taxon>
        <taxon>Neoptera</taxon>
        <taxon>Endopterygota</taxon>
        <taxon>Lepidoptera</taxon>
        <taxon>Glossata</taxon>
        <taxon>Ditrysia</taxon>
        <taxon>Yponomeutoidea</taxon>
        <taxon>Plutellidae</taxon>
        <taxon>Plutella</taxon>
    </lineage>
</organism>
<keyword evidence="1" id="KW-1133">Transmembrane helix</keyword>
<accession>A0ABQ7R5E5</accession>
<keyword evidence="1" id="KW-0812">Transmembrane</keyword>
<proteinExistence type="predicted"/>
<protein>
    <submittedName>
        <fullName evidence="3">Uncharacterized protein</fullName>
    </submittedName>
</protein>
<sequence length="75" mass="7480">MAWGVERAGLAAALALLAGMAPPASSPRIRCCGLISTTGVERAGLAAALALLAGMGAACLFTAHTLLRVNKHHGT</sequence>
<evidence type="ECO:0000256" key="2">
    <source>
        <dbReference type="SAM" id="SignalP"/>
    </source>
</evidence>
<gene>
    <name evidence="3" type="ORF">JYU34_001978</name>
</gene>
<reference evidence="3 4" key="1">
    <citation type="submission" date="2021-06" db="EMBL/GenBank/DDBJ databases">
        <title>A haploid diamondback moth (Plutella xylostella L.) genome assembly resolves 31 chromosomes and identifies a diamide resistance mutation.</title>
        <authorList>
            <person name="Ward C.M."/>
            <person name="Perry K.D."/>
            <person name="Baker G."/>
            <person name="Powis K."/>
            <person name="Heckel D.G."/>
            <person name="Baxter S.W."/>
        </authorList>
    </citation>
    <scope>NUCLEOTIDE SEQUENCE [LARGE SCALE GENOMIC DNA]</scope>
    <source>
        <strain evidence="3 4">LV</strain>
        <tissue evidence="3">Single pupa</tissue>
    </source>
</reference>
<comment type="caution">
    <text evidence="3">The sequence shown here is derived from an EMBL/GenBank/DDBJ whole genome shotgun (WGS) entry which is preliminary data.</text>
</comment>
<evidence type="ECO:0000256" key="1">
    <source>
        <dbReference type="SAM" id="Phobius"/>
    </source>
</evidence>
<name>A0ABQ7R5E5_PLUXY</name>